<protein>
    <recommendedName>
        <fullName evidence="5">Ribulose-phosphate 3-epimerase</fullName>
    </recommendedName>
</protein>
<dbReference type="Proteomes" id="UP000179264">
    <property type="component" value="Unassembled WGS sequence"/>
</dbReference>
<dbReference type="PANTHER" id="PTHR11749">
    <property type="entry name" value="RIBULOSE-5-PHOSPHATE-3-EPIMERASE"/>
    <property type="match status" value="1"/>
</dbReference>
<evidence type="ECO:0008006" key="5">
    <source>
        <dbReference type="Google" id="ProtNLM"/>
    </source>
</evidence>
<evidence type="ECO:0000313" key="4">
    <source>
        <dbReference type="Proteomes" id="UP000179264"/>
    </source>
</evidence>
<evidence type="ECO:0000313" key="3">
    <source>
        <dbReference type="EMBL" id="OHA92739.1"/>
    </source>
</evidence>
<reference evidence="3 4" key="1">
    <citation type="journal article" date="2016" name="Nat. Commun.">
        <title>Thousands of microbial genomes shed light on interconnected biogeochemical processes in an aquifer system.</title>
        <authorList>
            <person name="Anantharaman K."/>
            <person name="Brown C.T."/>
            <person name="Hug L.A."/>
            <person name="Sharon I."/>
            <person name="Castelle C.J."/>
            <person name="Probst A.J."/>
            <person name="Thomas B.C."/>
            <person name="Singh A."/>
            <person name="Wilkins M.J."/>
            <person name="Karaoz U."/>
            <person name="Brodie E.L."/>
            <person name="Williams K.H."/>
            <person name="Hubbard S.S."/>
            <person name="Banfield J.F."/>
        </authorList>
    </citation>
    <scope>NUCLEOTIDE SEQUENCE [LARGE SCALE GENOMIC DNA]</scope>
</reference>
<dbReference type="GO" id="GO:0016857">
    <property type="term" value="F:racemase and epimerase activity, acting on carbohydrates and derivatives"/>
    <property type="evidence" value="ECO:0007669"/>
    <property type="project" value="InterPro"/>
</dbReference>
<dbReference type="InterPro" id="IPR000056">
    <property type="entry name" value="Ribul_P_3_epim-like"/>
</dbReference>
<dbReference type="InterPro" id="IPR013785">
    <property type="entry name" value="Aldolase_TIM"/>
</dbReference>
<dbReference type="AlphaFoldDB" id="A0A1G2T7H7"/>
<organism evidence="3 4">
    <name type="scientific">Candidatus Zambryskibacteria bacterium RIFCSPHIGHO2_02_38_10.5</name>
    <dbReference type="NCBI Taxonomy" id="1802742"/>
    <lineage>
        <taxon>Bacteria</taxon>
        <taxon>Candidatus Zambryskiibacteriota</taxon>
    </lineage>
</organism>
<dbReference type="SUPFAM" id="SSF51366">
    <property type="entry name" value="Ribulose-phoshate binding barrel"/>
    <property type="match status" value="1"/>
</dbReference>
<dbReference type="GO" id="GO:0046872">
    <property type="term" value="F:metal ion binding"/>
    <property type="evidence" value="ECO:0007669"/>
    <property type="project" value="UniProtKB-KW"/>
</dbReference>
<keyword evidence="1" id="KW-0479">Metal-binding</keyword>
<sequence>MQVVPAIIPQTKEQLEEEINKVAKFANLIQVDISDGIFTGTKSWPYNGRDTDFFDSLTKETVGWPMWEKLDIEVHLMVKSPENVLSDWIRTGVSAVVAHIEATDNFQKVIDICREHTVAVGVAIKPSTDIARLEPVVSQVDFIQVMGNDLLGKHGVELDPKSVEQIKKLHTLYPERIIAIDIGVSEDTAQTLVSAGANKLISGSAILDSENPEEVFKYFESL</sequence>
<evidence type="ECO:0000256" key="1">
    <source>
        <dbReference type="ARBA" id="ARBA00022723"/>
    </source>
</evidence>
<keyword evidence="2" id="KW-0413">Isomerase</keyword>
<dbReference type="GO" id="GO:0005975">
    <property type="term" value="P:carbohydrate metabolic process"/>
    <property type="evidence" value="ECO:0007669"/>
    <property type="project" value="InterPro"/>
</dbReference>
<evidence type="ECO:0000256" key="2">
    <source>
        <dbReference type="ARBA" id="ARBA00023235"/>
    </source>
</evidence>
<dbReference type="InterPro" id="IPR011060">
    <property type="entry name" value="RibuloseP-bd_barrel"/>
</dbReference>
<dbReference type="Gene3D" id="3.20.20.70">
    <property type="entry name" value="Aldolase class I"/>
    <property type="match status" value="1"/>
</dbReference>
<comment type="caution">
    <text evidence="3">The sequence shown here is derived from an EMBL/GenBank/DDBJ whole genome shotgun (WGS) entry which is preliminary data.</text>
</comment>
<dbReference type="EMBL" id="MHVL01000038">
    <property type="protein sequence ID" value="OHA92739.1"/>
    <property type="molecule type" value="Genomic_DNA"/>
</dbReference>
<dbReference type="Pfam" id="PF00834">
    <property type="entry name" value="Ribul_P_3_epim"/>
    <property type="match status" value="1"/>
</dbReference>
<name>A0A1G2T7H7_9BACT</name>
<proteinExistence type="predicted"/>
<gene>
    <name evidence="3" type="ORF">A2W58_03110</name>
</gene>
<accession>A0A1G2T7H7</accession>